<evidence type="ECO:0000313" key="3">
    <source>
        <dbReference type="Proteomes" id="UP000765509"/>
    </source>
</evidence>
<feature type="region of interest" description="Disordered" evidence="1">
    <location>
        <begin position="101"/>
        <end position="132"/>
    </location>
</feature>
<sequence>MWSYLKGSHTPTARAPLDRTPSVHKPSANLDRGIPMEGEKPSRRGGVKSRISRFLACWVVIQAFLKGLETDWGKLKMKRERTEPNFLQMMEQMTQLMGKLTQAVAPRDNSKAPAFKNPSMKAPDSSDGTQAH</sequence>
<protein>
    <submittedName>
        <fullName evidence="2">Uncharacterized protein</fullName>
    </submittedName>
</protein>
<accession>A0A9Q3D4U0</accession>
<evidence type="ECO:0000256" key="1">
    <source>
        <dbReference type="SAM" id="MobiDB-lite"/>
    </source>
</evidence>
<keyword evidence="3" id="KW-1185">Reference proteome</keyword>
<comment type="caution">
    <text evidence="2">The sequence shown here is derived from an EMBL/GenBank/DDBJ whole genome shotgun (WGS) entry which is preliminary data.</text>
</comment>
<organism evidence="2 3">
    <name type="scientific">Austropuccinia psidii MF-1</name>
    <dbReference type="NCBI Taxonomy" id="1389203"/>
    <lineage>
        <taxon>Eukaryota</taxon>
        <taxon>Fungi</taxon>
        <taxon>Dikarya</taxon>
        <taxon>Basidiomycota</taxon>
        <taxon>Pucciniomycotina</taxon>
        <taxon>Pucciniomycetes</taxon>
        <taxon>Pucciniales</taxon>
        <taxon>Sphaerophragmiaceae</taxon>
        <taxon>Austropuccinia</taxon>
    </lineage>
</organism>
<gene>
    <name evidence="2" type="ORF">O181_035108</name>
</gene>
<proteinExistence type="predicted"/>
<evidence type="ECO:0000313" key="2">
    <source>
        <dbReference type="EMBL" id="MBW0495393.1"/>
    </source>
</evidence>
<dbReference type="EMBL" id="AVOT02013075">
    <property type="protein sequence ID" value="MBW0495393.1"/>
    <property type="molecule type" value="Genomic_DNA"/>
</dbReference>
<name>A0A9Q3D4U0_9BASI</name>
<dbReference type="AlphaFoldDB" id="A0A9Q3D4U0"/>
<feature type="region of interest" description="Disordered" evidence="1">
    <location>
        <begin position="1"/>
        <end position="47"/>
    </location>
</feature>
<dbReference type="Proteomes" id="UP000765509">
    <property type="component" value="Unassembled WGS sequence"/>
</dbReference>
<reference evidence="2" key="1">
    <citation type="submission" date="2021-03" db="EMBL/GenBank/DDBJ databases">
        <title>Draft genome sequence of rust myrtle Austropuccinia psidii MF-1, a brazilian biotype.</title>
        <authorList>
            <person name="Quecine M.C."/>
            <person name="Pachon D.M.R."/>
            <person name="Bonatelli M.L."/>
            <person name="Correr F.H."/>
            <person name="Franceschini L.M."/>
            <person name="Leite T.F."/>
            <person name="Margarido G.R.A."/>
            <person name="Almeida C.A."/>
            <person name="Ferrarezi J.A."/>
            <person name="Labate C.A."/>
        </authorList>
    </citation>
    <scope>NUCLEOTIDE SEQUENCE</scope>
    <source>
        <strain evidence="2">MF-1</strain>
    </source>
</reference>